<dbReference type="GO" id="GO:0016020">
    <property type="term" value="C:membrane"/>
    <property type="evidence" value="ECO:0007669"/>
    <property type="project" value="UniProtKB-SubCell"/>
</dbReference>
<evidence type="ECO:0000256" key="1">
    <source>
        <dbReference type="ARBA" id="ARBA00004370"/>
    </source>
</evidence>
<comment type="caution">
    <text evidence="8">The sequence shown here is derived from an EMBL/GenBank/DDBJ whole genome shotgun (WGS) entry which is preliminary data.</text>
</comment>
<dbReference type="AlphaFoldDB" id="A0A9D5HIC5"/>
<evidence type="ECO:0000256" key="3">
    <source>
        <dbReference type="ARBA" id="ARBA00022989"/>
    </source>
</evidence>
<feature type="coiled-coil region" evidence="5">
    <location>
        <begin position="196"/>
        <end position="230"/>
    </location>
</feature>
<accession>A0A9D5HIC5</accession>
<evidence type="ECO:0000256" key="6">
    <source>
        <dbReference type="SAM" id="MobiDB-lite"/>
    </source>
</evidence>
<dbReference type="OrthoDB" id="342281at2759"/>
<feature type="domain" description="SUN" evidence="7">
    <location>
        <begin position="293"/>
        <end position="461"/>
    </location>
</feature>
<feature type="region of interest" description="Disordered" evidence="6">
    <location>
        <begin position="1"/>
        <end position="20"/>
    </location>
</feature>
<dbReference type="Pfam" id="PF07738">
    <property type="entry name" value="Sad1_UNC"/>
    <property type="match status" value="1"/>
</dbReference>
<dbReference type="GO" id="GO:0005635">
    <property type="term" value="C:nuclear envelope"/>
    <property type="evidence" value="ECO:0007669"/>
    <property type="project" value="TreeGrafter"/>
</dbReference>
<proteinExistence type="predicted"/>
<organism evidence="8 9">
    <name type="scientific">Dioscorea zingiberensis</name>
    <dbReference type="NCBI Taxonomy" id="325984"/>
    <lineage>
        <taxon>Eukaryota</taxon>
        <taxon>Viridiplantae</taxon>
        <taxon>Streptophyta</taxon>
        <taxon>Embryophyta</taxon>
        <taxon>Tracheophyta</taxon>
        <taxon>Spermatophyta</taxon>
        <taxon>Magnoliopsida</taxon>
        <taxon>Liliopsida</taxon>
        <taxon>Dioscoreales</taxon>
        <taxon>Dioscoreaceae</taxon>
        <taxon>Dioscorea</taxon>
    </lineage>
</organism>
<dbReference type="PANTHER" id="PTHR12911:SF8">
    <property type="entry name" value="KLAROID PROTEIN-RELATED"/>
    <property type="match status" value="1"/>
</dbReference>
<keyword evidence="5" id="KW-0175">Coiled coil</keyword>
<name>A0A9D5HIC5_9LILI</name>
<dbReference type="InterPro" id="IPR012919">
    <property type="entry name" value="SUN_dom"/>
</dbReference>
<reference evidence="8" key="1">
    <citation type="submission" date="2021-03" db="EMBL/GenBank/DDBJ databases">
        <authorList>
            <person name="Li Z."/>
            <person name="Yang C."/>
        </authorList>
    </citation>
    <scope>NUCLEOTIDE SEQUENCE</scope>
    <source>
        <strain evidence="8">Dzin_1.0</strain>
        <tissue evidence="8">Leaf</tissue>
    </source>
</reference>
<comment type="subcellular location">
    <subcellularLocation>
        <location evidence="1">Membrane</location>
    </subcellularLocation>
</comment>
<evidence type="ECO:0000313" key="9">
    <source>
        <dbReference type="Proteomes" id="UP001085076"/>
    </source>
</evidence>
<reference evidence="8" key="2">
    <citation type="journal article" date="2022" name="Hortic Res">
        <title>The genome of Dioscorea zingiberensis sheds light on the biosynthesis, origin and evolution of the medicinally important diosgenin saponins.</title>
        <authorList>
            <person name="Li Y."/>
            <person name="Tan C."/>
            <person name="Li Z."/>
            <person name="Guo J."/>
            <person name="Li S."/>
            <person name="Chen X."/>
            <person name="Wang C."/>
            <person name="Dai X."/>
            <person name="Yang H."/>
            <person name="Song W."/>
            <person name="Hou L."/>
            <person name="Xu J."/>
            <person name="Tong Z."/>
            <person name="Xu A."/>
            <person name="Yuan X."/>
            <person name="Wang W."/>
            <person name="Yang Q."/>
            <person name="Chen L."/>
            <person name="Sun Z."/>
            <person name="Wang K."/>
            <person name="Pan B."/>
            <person name="Chen J."/>
            <person name="Bao Y."/>
            <person name="Liu F."/>
            <person name="Qi X."/>
            <person name="Gang D.R."/>
            <person name="Wen J."/>
            <person name="Li J."/>
        </authorList>
    </citation>
    <scope>NUCLEOTIDE SEQUENCE</scope>
    <source>
        <strain evidence="8">Dzin_1.0</strain>
    </source>
</reference>
<keyword evidence="9" id="KW-1185">Reference proteome</keyword>
<keyword evidence="2" id="KW-0812">Transmembrane</keyword>
<gene>
    <name evidence="8" type="ORF">J5N97_013028</name>
</gene>
<sequence>MSASNVANPNSPVTNVDTSLTLDLNSKPNARRRMIAIVEKSNADMHGEVGLNGVNSDRLLANGTPVNIKQAIRGESVIDRSRDLSQLRKGLNTSNVSPHRRKVSKHEKNRWHTVLSIATKNLLLLAALLWLGQTIYGWTYRAVDDGHSPFASLNYEGQVSNLESSLKKMTTMLQVQLEVLDKKIISEIGLVKRDFKKQIEERGIVIENELKELEARTNSLDRSLGELKEMGLLSKEEFESFWDELKKSKSFDGSASDVSLDEVRALAKAIVEKEIEKHAADGLGRVDYALASGGARVVRHSEPSVFGKSTSWLGVTKGRNGVHDNAKKMLEPSFGEPGQCFALQGSNGFVEVRLREVIVPEAVTLEHVSKSVAYDRSSAPKTCRVYGWFQASNDDSSTNLPGKMNLLTEFEYDLEKSNAQTFSIETTDLGIINMVRFEFTSNHGNSGLTCIYRFRVHGYEPSSTPTRKSQA</sequence>
<keyword evidence="3" id="KW-1133">Transmembrane helix</keyword>
<protein>
    <recommendedName>
        <fullName evidence="7">SUN domain-containing protein</fullName>
    </recommendedName>
</protein>
<evidence type="ECO:0000256" key="5">
    <source>
        <dbReference type="SAM" id="Coils"/>
    </source>
</evidence>
<evidence type="ECO:0000256" key="2">
    <source>
        <dbReference type="ARBA" id="ARBA00022692"/>
    </source>
</evidence>
<keyword evidence="4" id="KW-0472">Membrane</keyword>
<evidence type="ECO:0000256" key="4">
    <source>
        <dbReference type="ARBA" id="ARBA00023136"/>
    </source>
</evidence>
<dbReference type="Proteomes" id="UP001085076">
    <property type="component" value="Miscellaneous, Linkage group lg03"/>
</dbReference>
<dbReference type="Gene3D" id="2.60.120.260">
    <property type="entry name" value="Galactose-binding domain-like"/>
    <property type="match status" value="1"/>
</dbReference>
<dbReference type="InterPro" id="IPR045119">
    <property type="entry name" value="SUN1-5"/>
</dbReference>
<evidence type="ECO:0000259" key="7">
    <source>
        <dbReference type="PROSITE" id="PS51469"/>
    </source>
</evidence>
<evidence type="ECO:0000313" key="8">
    <source>
        <dbReference type="EMBL" id="KAJ0977554.1"/>
    </source>
</evidence>
<dbReference type="EMBL" id="JAGGNH010000003">
    <property type="protein sequence ID" value="KAJ0977554.1"/>
    <property type="molecule type" value="Genomic_DNA"/>
</dbReference>
<dbReference type="PROSITE" id="PS51469">
    <property type="entry name" value="SUN"/>
    <property type="match status" value="1"/>
</dbReference>
<dbReference type="GO" id="GO:0043495">
    <property type="term" value="F:protein-membrane adaptor activity"/>
    <property type="evidence" value="ECO:0007669"/>
    <property type="project" value="TreeGrafter"/>
</dbReference>
<dbReference type="PANTHER" id="PTHR12911">
    <property type="entry name" value="SAD1/UNC-84-LIKE PROTEIN-RELATED"/>
    <property type="match status" value="1"/>
</dbReference>